<dbReference type="AlphaFoldDB" id="A0A6I8PIY6"/>
<dbReference type="Pfam" id="PF18201">
    <property type="entry name" value="PIH1_CS"/>
    <property type="match status" value="1"/>
</dbReference>
<dbReference type="OMA" id="SCLCTEI"/>
<evidence type="ECO:0000259" key="3">
    <source>
        <dbReference type="Pfam" id="PF18201"/>
    </source>
</evidence>
<proteinExistence type="inferred from homology"/>
<comment type="similarity">
    <text evidence="1">Belongs to the PIH1 family.</text>
</comment>
<dbReference type="GO" id="GO:0005737">
    <property type="term" value="C:cytoplasm"/>
    <property type="evidence" value="ECO:0000318"/>
    <property type="project" value="GO_Central"/>
</dbReference>
<dbReference type="OrthoDB" id="545063at2759"/>
<dbReference type="GO" id="GO:0097255">
    <property type="term" value="C:R2TP complex"/>
    <property type="evidence" value="ECO:0000318"/>
    <property type="project" value="GO_Central"/>
</dbReference>
<dbReference type="InterPro" id="IPR050734">
    <property type="entry name" value="PIH1/Kintoun_subfamily"/>
</dbReference>
<protein>
    <submittedName>
        <fullName evidence="4">PIH1 domain containing 2</fullName>
    </submittedName>
</protein>
<evidence type="ECO:0000256" key="1">
    <source>
        <dbReference type="ARBA" id="ARBA00008511"/>
    </source>
</evidence>
<dbReference type="PANTHER" id="PTHR22997:SF6">
    <property type="entry name" value="PIH1 DOMAIN-CONTAINING PROTEIN 2"/>
    <property type="match status" value="1"/>
</dbReference>
<sequence>MGSPAAAAAAATAVRQMWALLDELADSHPRRYHRFVQRQLAQARGLGSPPRPNLRLRATVLKPREETLFINLCGWDRVPAPKSAADPVPLRAGELEEASDPAGSHREVVVAYNADLLRAAAEDQAELDQLIRLAMRYVEERFQLTLGPSYGLVPFPKWGNPQRLEESLMGIQEGDTQATDTEPEPWQLPNSGVSPNLELLLPQGRTPTRRGGLIEEIPGSELPAAPQIPAYELTVVKDQDGRSVRIDVKVELAQVSSASECDLSVSEDDLVVEVPDRYRLQVDLPEPVDNDATTATFVPEKATLLITMPIA</sequence>
<evidence type="ECO:0000313" key="4">
    <source>
        <dbReference type="Ensembl" id="ENSOANP00000054043.1"/>
    </source>
</evidence>
<accession>A0A6I8PIY6</accession>
<dbReference type="CDD" id="cd00298">
    <property type="entry name" value="ACD_sHsps_p23-like"/>
    <property type="match status" value="1"/>
</dbReference>
<organism evidence="4 5">
    <name type="scientific">Ornithorhynchus anatinus</name>
    <name type="common">Duckbill platypus</name>
    <dbReference type="NCBI Taxonomy" id="9258"/>
    <lineage>
        <taxon>Eukaryota</taxon>
        <taxon>Metazoa</taxon>
        <taxon>Chordata</taxon>
        <taxon>Craniata</taxon>
        <taxon>Vertebrata</taxon>
        <taxon>Euteleostomi</taxon>
        <taxon>Mammalia</taxon>
        <taxon>Monotremata</taxon>
        <taxon>Ornithorhynchidae</taxon>
        <taxon>Ornithorhynchus</taxon>
    </lineage>
</organism>
<reference evidence="4" key="3">
    <citation type="submission" date="2025-09" db="UniProtKB">
        <authorList>
            <consortium name="Ensembl"/>
        </authorList>
    </citation>
    <scope>IDENTIFICATION</scope>
    <source>
        <strain evidence="4">Glennie</strain>
    </source>
</reference>
<dbReference type="GeneID" id="100085045"/>
<dbReference type="KEGG" id="oaa:100085045"/>
<dbReference type="PANTHER" id="PTHR22997">
    <property type="entry name" value="PIH1 DOMAIN-CONTAINING PROTEIN 1"/>
    <property type="match status" value="1"/>
</dbReference>
<dbReference type="GeneTree" id="ENSGT00510000048581"/>
<reference evidence="4" key="2">
    <citation type="submission" date="2025-08" db="UniProtKB">
        <authorList>
            <consortium name="Ensembl"/>
        </authorList>
    </citation>
    <scope>IDENTIFICATION</scope>
    <source>
        <strain evidence="4">Glennie</strain>
    </source>
</reference>
<dbReference type="InterPro" id="IPR041442">
    <property type="entry name" value="PIH1D1/2/3_CS-like"/>
</dbReference>
<dbReference type="InParanoid" id="A0A6I8PIY6"/>
<gene>
    <name evidence="4" type="primary">PIH1D2</name>
</gene>
<dbReference type="GO" id="GO:0006364">
    <property type="term" value="P:rRNA processing"/>
    <property type="evidence" value="ECO:0000318"/>
    <property type="project" value="GO_Central"/>
</dbReference>
<dbReference type="RefSeq" id="XP_028931079.1">
    <property type="nucleotide sequence ID" value="XM_029075246.2"/>
</dbReference>
<dbReference type="GO" id="GO:0000492">
    <property type="term" value="P:box C/D snoRNP assembly"/>
    <property type="evidence" value="ECO:0000318"/>
    <property type="project" value="GO_Central"/>
</dbReference>
<evidence type="ECO:0000256" key="2">
    <source>
        <dbReference type="SAM" id="MobiDB-lite"/>
    </source>
</evidence>
<dbReference type="FunCoup" id="A0A6I8PIY6">
    <property type="interactions" value="46"/>
</dbReference>
<dbReference type="Ensembl" id="ENSOANT00000075301.1">
    <property type="protein sequence ID" value="ENSOANP00000054043.1"/>
    <property type="gene ID" value="ENSOANG00000048990.1"/>
</dbReference>
<name>A0A6I8PIY6_ORNAN</name>
<dbReference type="Proteomes" id="UP000002279">
    <property type="component" value="Chromosome 11"/>
</dbReference>
<keyword evidence="5" id="KW-1185">Reference proteome</keyword>
<reference evidence="4 5" key="1">
    <citation type="journal article" date="2008" name="Nature">
        <title>Genome analysis of the platypus reveals unique signatures of evolution.</title>
        <authorList>
            <person name="Warren W.C."/>
            <person name="Hillier L.W."/>
            <person name="Marshall Graves J.A."/>
            <person name="Birney E."/>
            <person name="Ponting C.P."/>
            <person name="Grutzner F."/>
            <person name="Belov K."/>
            <person name="Miller W."/>
            <person name="Clarke L."/>
            <person name="Chinwalla A.T."/>
            <person name="Yang S.P."/>
            <person name="Heger A."/>
            <person name="Locke D.P."/>
            <person name="Miethke P."/>
            <person name="Waters P.D."/>
            <person name="Veyrunes F."/>
            <person name="Fulton L."/>
            <person name="Fulton B."/>
            <person name="Graves T."/>
            <person name="Wallis J."/>
            <person name="Puente X.S."/>
            <person name="Lopez-Otin C."/>
            <person name="Ordonez G.R."/>
            <person name="Eichler E.E."/>
            <person name="Chen L."/>
            <person name="Cheng Z."/>
            <person name="Deakin J.E."/>
            <person name="Alsop A."/>
            <person name="Thompson K."/>
            <person name="Kirby P."/>
            <person name="Papenfuss A.T."/>
            <person name="Wakefield M.J."/>
            <person name="Olender T."/>
            <person name="Lancet D."/>
            <person name="Huttley G.A."/>
            <person name="Smit A.F."/>
            <person name="Pask A."/>
            <person name="Temple-Smith P."/>
            <person name="Batzer M.A."/>
            <person name="Walker J.A."/>
            <person name="Konkel M.K."/>
            <person name="Harris R.S."/>
            <person name="Whittington C.M."/>
            <person name="Wong E.S."/>
            <person name="Gemmell N.J."/>
            <person name="Buschiazzo E."/>
            <person name="Vargas Jentzsch I.M."/>
            <person name="Merkel A."/>
            <person name="Schmitz J."/>
            <person name="Zemann A."/>
            <person name="Churakov G."/>
            <person name="Kriegs J.O."/>
            <person name="Brosius J."/>
            <person name="Murchison E.P."/>
            <person name="Sachidanandam R."/>
            <person name="Smith C."/>
            <person name="Hannon G.J."/>
            <person name="Tsend-Ayush E."/>
            <person name="McMillan D."/>
            <person name="Attenborough R."/>
            <person name="Rens W."/>
            <person name="Ferguson-Smith M."/>
            <person name="Lefevre C.M."/>
            <person name="Sharp J.A."/>
            <person name="Nicholas K.R."/>
            <person name="Ray D.A."/>
            <person name="Kube M."/>
            <person name="Reinhardt R."/>
            <person name="Pringle T.H."/>
            <person name="Taylor J."/>
            <person name="Jones R.C."/>
            <person name="Nixon B."/>
            <person name="Dacheux J.L."/>
            <person name="Niwa H."/>
            <person name="Sekita Y."/>
            <person name="Huang X."/>
            <person name="Stark A."/>
            <person name="Kheradpour P."/>
            <person name="Kellis M."/>
            <person name="Flicek P."/>
            <person name="Chen Y."/>
            <person name="Webber C."/>
            <person name="Hardison R."/>
            <person name="Nelson J."/>
            <person name="Hallsworth-Pepin K."/>
            <person name="Delehaunty K."/>
            <person name="Markovic C."/>
            <person name="Minx P."/>
            <person name="Feng Y."/>
            <person name="Kremitzki C."/>
            <person name="Mitreva M."/>
            <person name="Glasscock J."/>
            <person name="Wylie T."/>
            <person name="Wohldmann P."/>
            <person name="Thiru P."/>
            <person name="Nhan M.N."/>
            <person name="Pohl C.S."/>
            <person name="Smith S.M."/>
            <person name="Hou S."/>
            <person name="Nefedov M."/>
            <person name="de Jong P.J."/>
            <person name="Renfree M.B."/>
            <person name="Mardis E.R."/>
            <person name="Wilson R.K."/>
        </authorList>
    </citation>
    <scope>NUCLEOTIDE SEQUENCE [LARGE SCALE GENOMIC DNA]</scope>
    <source>
        <strain evidence="4 5">Glennie</strain>
    </source>
</reference>
<dbReference type="CTD" id="120379"/>
<feature type="domain" description="PIH1D1/2/3 CS-like" evidence="3">
    <location>
        <begin position="244"/>
        <end position="310"/>
    </location>
</feature>
<dbReference type="GO" id="GO:1990904">
    <property type="term" value="C:ribonucleoprotein complex"/>
    <property type="evidence" value="ECO:0000318"/>
    <property type="project" value="GO_Central"/>
</dbReference>
<feature type="region of interest" description="Disordered" evidence="2">
    <location>
        <begin position="175"/>
        <end position="196"/>
    </location>
</feature>
<dbReference type="Bgee" id="ENSOANG00000048990">
    <property type="expression patterns" value="Expressed in testis and 8 other cell types or tissues"/>
</dbReference>
<evidence type="ECO:0000313" key="5">
    <source>
        <dbReference type="Proteomes" id="UP000002279"/>
    </source>
</evidence>